<dbReference type="RefSeq" id="WP_279495528.1">
    <property type="nucleotide sequence ID" value="NZ_CP122283.1"/>
</dbReference>
<organism evidence="1 2">
    <name type="scientific">Lysinibacillus capsici</name>
    <dbReference type="NCBI Taxonomy" id="2115968"/>
    <lineage>
        <taxon>Bacteria</taxon>
        <taxon>Bacillati</taxon>
        <taxon>Bacillota</taxon>
        <taxon>Bacilli</taxon>
        <taxon>Bacillales</taxon>
        <taxon>Bacillaceae</taxon>
        <taxon>Lysinibacillus</taxon>
    </lineage>
</organism>
<name>A0ABY8KK49_9BACI</name>
<gene>
    <name evidence="1" type="ORF">QBO96_06260</name>
</gene>
<keyword evidence="2" id="KW-1185">Reference proteome</keyword>
<evidence type="ECO:0000313" key="1">
    <source>
        <dbReference type="EMBL" id="WGF39865.1"/>
    </source>
</evidence>
<sequence length="124" mass="13893">MAVIAIVLVALVGISYFVLDSRYEEGVIVNGFPVPKDAEVFGEDELIDIESNISNSLYLDWPKVTNGLPFDYKLLIMLKGWKEVDSEKFEDGDTLRVYTKDDAEIKLTTTESSIGILLSMPNKK</sequence>
<evidence type="ECO:0000313" key="2">
    <source>
        <dbReference type="Proteomes" id="UP001244564"/>
    </source>
</evidence>
<reference evidence="1 2" key="1">
    <citation type="submission" date="2023-04" db="EMBL/GenBank/DDBJ databases">
        <title>Genomic of Lysinibacillus capsici TSBLM.</title>
        <authorList>
            <person name="Hu X.S."/>
            <person name="Yu C.H."/>
        </authorList>
    </citation>
    <scope>NUCLEOTIDE SEQUENCE [LARGE SCALE GENOMIC DNA]</scope>
    <source>
        <strain evidence="1 2">TSBLM</strain>
    </source>
</reference>
<protein>
    <recommendedName>
        <fullName evidence="3">Lipoprotein</fullName>
    </recommendedName>
</protein>
<proteinExistence type="predicted"/>
<dbReference type="Proteomes" id="UP001244564">
    <property type="component" value="Chromosome"/>
</dbReference>
<dbReference type="EMBL" id="CP122283">
    <property type="protein sequence ID" value="WGF39865.1"/>
    <property type="molecule type" value="Genomic_DNA"/>
</dbReference>
<accession>A0ABY8KK49</accession>
<evidence type="ECO:0008006" key="3">
    <source>
        <dbReference type="Google" id="ProtNLM"/>
    </source>
</evidence>